<dbReference type="OrthoDB" id="3643156at2759"/>
<keyword evidence="3" id="KW-1185">Reference proteome</keyword>
<gene>
    <name evidence="2" type="ORF">PDIGIT_LOCUS4883</name>
</gene>
<reference evidence="2" key="1">
    <citation type="submission" date="2023-01" db="EMBL/GenBank/DDBJ databases">
        <authorList>
            <person name="Van Ghelder C."/>
            <person name="Rancurel C."/>
        </authorList>
    </citation>
    <scope>NUCLEOTIDE SEQUENCE</scope>
    <source>
        <strain evidence="2">CNCM I-4278</strain>
    </source>
</reference>
<evidence type="ECO:0000313" key="2">
    <source>
        <dbReference type="EMBL" id="CAI6331854.1"/>
    </source>
</evidence>
<proteinExistence type="predicted"/>
<organism evidence="2 3">
    <name type="scientific">Periconia digitata</name>
    <dbReference type="NCBI Taxonomy" id="1303443"/>
    <lineage>
        <taxon>Eukaryota</taxon>
        <taxon>Fungi</taxon>
        <taxon>Dikarya</taxon>
        <taxon>Ascomycota</taxon>
        <taxon>Pezizomycotina</taxon>
        <taxon>Dothideomycetes</taxon>
        <taxon>Pleosporomycetidae</taxon>
        <taxon>Pleosporales</taxon>
        <taxon>Massarineae</taxon>
        <taxon>Periconiaceae</taxon>
        <taxon>Periconia</taxon>
    </lineage>
</organism>
<protein>
    <submittedName>
        <fullName evidence="2">Uncharacterized protein</fullName>
    </submittedName>
</protein>
<dbReference type="AlphaFoldDB" id="A0A9W4XKH0"/>
<evidence type="ECO:0000313" key="3">
    <source>
        <dbReference type="Proteomes" id="UP001152607"/>
    </source>
</evidence>
<accession>A0A9W4XKH0</accession>
<dbReference type="EMBL" id="CAOQHR010000003">
    <property type="protein sequence ID" value="CAI6331854.1"/>
    <property type="molecule type" value="Genomic_DNA"/>
</dbReference>
<dbReference type="Proteomes" id="UP001152607">
    <property type="component" value="Unassembled WGS sequence"/>
</dbReference>
<comment type="caution">
    <text evidence="2">The sequence shown here is derived from an EMBL/GenBank/DDBJ whole genome shotgun (WGS) entry which is preliminary data.</text>
</comment>
<feature type="chain" id="PRO_5040718691" evidence="1">
    <location>
        <begin position="19"/>
        <end position="339"/>
    </location>
</feature>
<name>A0A9W4XKH0_9PLEO</name>
<sequence>MLILYFVALYVTVATVVAQPGLIPRYRAPGVAFRLTPDYGLASIYLKNGTSVPVAQVWGTLGYQDFMRKPLHSAWESRSTLCRYITPGLEQLIPLFGSWISICRNSKVESTLSVMDSLKTAVEAYLGTSICDVKLNIDVFEWPKHQVVREALHALGLREVVPTMPTTKSVVLEHVPHMGTTPGYNEEPWIILAIDYSKHWYNVGLMNIDEGFVDPIPGFIRGPTIGKGQQLKAVEHSLRDIIANPPDNIRNLPKQIHRVMLYGDDAKDDSLRELLIRLLGKMLVRNALISNSIFDGTNYTAYTAYYHMDIVNYPRPPWGCRWRSNFYIDPEGDEVKAEL</sequence>
<evidence type="ECO:0000256" key="1">
    <source>
        <dbReference type="SAM" id="SignalP"/>
    </source>
</evidence>
<keyword evidence="1" id="KW-0732">Signal</keyword>
<feature type="signal peptide" evidence="1">
    <location>
        <begin position="1"/>
        <end position="18"/>
    </location>
</feature>